<keyword evidence="4" id="KW-1185">Reference proteome</keyword>
<evidence type="ECO:0000313" key="3">
    <source>
        <dbReference type="EMBL" id="CAD8191643.1"/>
    </source>
</evidence>
<name>A0A8S1WPN3_PAROT</name>
<feature type="domain" description="Cyclin-like" evidence="2">
    <location>
        <begin position="113"/>
        <end position="203"/>
    </location>
</feature>
<proteinExistence type="inferred from homology"/>
<dbReference type="InterPro" id="IPR039361">
    <property type="entry name" value="Cyclin"/>
</dbReference>
<evidence type="ECO:0000259" key="2">
    <source>
        <dbReference type="SMART" id="SM00385"/>
    </source>
</evidence>
<evidence type="ECO:0000313" key="4">
    <source>
        <dbReference type="Proteomes" id="UP000683925"/>
    </source>
</evidence>
<dbReference type="Proteomes" id="UP000683925">
    <property type="component" value="Unassembled WGS sequence"/>
</dbReference>
<sequence>MYFSDITNFEKSFRNIQTKSPISQNTIPVTPMKKHQVNYMDTQNLQFEWIQLDDFEQEIMNESDSNPFQYSYYEQTQWFQNYHLHFSYPLKLDHMNTQESLKHHSICEFKRNKLLCLIGYVLSSYDNTSNETYFLTISIFDRFLQKYPYNLSNKELLTIGISCLSLASKQKDIYCLTSQQLVQLSGKKITEDQLAKCQFQILKTIQYQIEMPNYFRNFDYIMRDLEFRYYKVKGSNIVNNSLMKMKLQAIYKCSLNLLRFVSQYYDTTLFHQSTIAYSCIFYTIKRMEQMNYRQLGDLIAVLVQIQNDNEIENMEMALRYIYRLCQIQLNQKQQEFLSQTDFKY</sequence>
<dbReference type="PANTHER" id="PTHR10177">
    <property type="entry name" value="CYCLINS"/>
    <property type="match status" value="1"/>
</dbReference>
<dbReference type="AlphaFoldDB" id="A0A8S1WPN3"/>
<dbReference type="SMART" id="SM00385">
    <property type="entry name" value="CYCLIN"/>
    <property type="match status" value="1"/>
</dbReference>
<evidence type="ECO:0000256" key="1">
    <source>
        <dbReference type="RuleBase" id="RU000383"/>
    </source>
</evidence>
<dbReference type="Pfam" id="PF00134">
    <property type="entry name" value="Cyclin_N"/>
    <property type="match status" value="1"/>
</dbReference>
<dbReference type="EMBL" id="CAJJDP010000100">
    <property type="protein sequence ID" value="CAD8191643.1"/>
    <property type="molecule type" value="Genomic_DNA"/>
</dbReference>
<dbReference type="InterPro" id="IPR013763">
    <property type="entry name" value="Cyclin-like_dom"/>
</dbReference>
<accession>A0A8S1WPN3</accession>
<organism evidence="3 4">
    <name type="scientific">Paramecium octaurelia</name>
    <dbReference type="NCBI Taxonomy" id="43137"/>
    <lineage>
        <taxon>Eukaryota</taxon>
        <taxon>Sar</taxon>
        <taxon>Alveolata</taxon>
        <taxon>Ciliophora</taxon>
        <taxon>Intramacronucleata</taxon>
        <taxon>Oligohymenophorea</taxon>
        <taxon>Peniculida</taxon>
        <taxon>Parameciidae</taxon>
        <taxon>Paramecium</taxon>
    </lineage>
</organism>
<dbReference type="OrthoDB" id="288114at2759"/>
<keyword evidence="1" id="KW-0195">Cyclin</keyword>
<dbReference type="FunFam" id="1.10.472.10:FF:000089">
    <property type="entry name" value="Cyclin, N-terminal domain containing protein"/>
    <property type="match status" value="1"/>
</dbReference>
<protein>
    <recommendedName>
        <fullName evidence="2">Cyclin-like domain-containing protein</fullName>
    </recommendedName>
</protein>
<comment type="similarity">
    <text evidence="1">Belongs to the cyclin family.</text>
</comment>
<comment type="caution">
    <text evidence="3">The sequence shown here is derived from an EMBL/GenBank/DDBJ whole genome shotgun (WGS) entry which is preliminary data.</text>
</comment>
<reference evidence="3" key="1">
    <citation type="submission" date="2021-01" db="EMBL/GenBank/DDBJ databases">
        <authorList>
            <consortium name="Genoscope - CEA"/>
            <person name="William W."/>
        </authorList>
    </citation>
    <scope>NUCLEOTIDE SEQUENCE</scope>
</reference>
<dbReference type="InterPro" id="IPR006671">
    <property type="entry name" value="Cyclin_N"/>
</dbReference>
<gene>
    <name evidence="3" type="ORF">POCTA_138.1.T1000108</name>
</gene>